<dbReference type="GO" id="GO:0005874">
    <property type="term" value="C:microtubule"/>
    <property type="evidence" value="ECO:0007669"/>
    <property type="project" value="UniProtKB-KW"/>
</dbReference>
<evidence type="ECO:0000256" key="2">
    <source>
        <dbReference type="ARBA" id="ARBA00022490"/>
    </source>
</evidence>
<keyword evidence="10" id="KW-1185">Reference proteome</keyword>
<dbReference type="InterPro" id="IPR036133">
    <property type="entry name" value="EB1_C_sf"/>
</dbReference>
<dbReference type="SUPFAM" id="SSF140612">
    <property type="entry name" value="EB1 dimerisation domain-like"/>
    <property type="match status" value="1"/>
</dbReference>
<reference evidence="9 10" key="1">
    <citation type="submission" date="2013-05" db="EMBL/GenBank/DDBJ databases">
        <title>Draft genome of the parasitic nematode Anyclostoma ceylanicum.</title>
        <authorList>
            <person name="Mitreva M."/>
        </authorList>
    </citation>
    <scope>NUCLEOTIDE SEQUENCE [LARGE SCALE GENOMIC DNA]</scope>
</reference>
<keyword evidence="6" id="KW-0175">Coiled coil</keyword>
<dbReference type="Proteomes" id="UP000054495">
    <property type="component" value="Unassembled WGS sequence"/>
</dbReference>
<sequence>MRDPVKHKEKEGKPKSSCKTESGKFRLPYDDTPLPAGAKGPAPARAAPLRNSTTTTVRTAAPPMTKRTPPNPVPSSRTSAVDSSALKELEQENAKLTQQNEEMTNICETLESERNFYFEKLRRIEDMCNSCADGENPDKEAILAILYEANDGTVSKKSRCRHAQKPRVT</sequence>
<evidence type="ECO:0000256" key="4">
    <source>
        <dbReference type="ARBA" id="ARBA00023212"/>
    </source>
</evidence>
<keyword evidence="3 5" id="KW-0493">Microtubule</keyword>
<feature type="compositionally biased region" description="Low complexity" evidence="7">
    <location>
        <begin position="33"/>
        <end position="50"/>
    </location>
</feature>
<dbReference type="Gene3D" id="1.20.5.1430">
    <property type="match status" value="1"/>
</dbReference>
<dbReference type="GO" id="GO:0008017">
    <property type="term" value="F:microtubule binding"/>
    <property type="evidence" value="ECO:0007669"/>
    <property type="project" value="InterPro"/>
</dbReference>
<feature type="region of interest" description="Disordered" evidence="7">
    <location>
        <begin position="1"/>
        <end position="82"/>
    </location>
</feature>
<evidence type="ECO:0000256" key="6">
    <source>
        <dbReference type="SAM" id="Coils"/>
    </source>
</evidence>
<evidence type="ECO:0000313" key="10">
    <source>
        <dbReference type="Proteomes" id="UP000054495"/>
    </source>
</evidence>
<proteinExistence type="predicted"/>
<protein>
    <submittedName>
        <fullName evidence="9">EB1 protein</fullName>
    </submittedName>
</protein>
<dbReference type="PANTHER" id="PTHR10623">
    <property type="entry name" value="MICROTUBULE-ASSOCIATED PROTEIN RP/EB FAMILY MEMBER"/>
    <property type="match status" value="1"/>
</dbReference>
<name>A0A0D6L914_9BILA</name>
<feature type="domain" description="EB1 C-terminal" evidence="8">
    <location>
        <begin position="85"/>
        <end position="155"/>
    </location>
</feature>
<evidence type="ECO:0000256" key="1">
    <source>
        <dbReference type="ARBA" id="ARBA00004245"/>
    </source>
</evidence>
<comment type="subcellular location">
    <subcellularLocation>
        <location evidence="1">Cytoplasm</location>
        <location evidence="1">Cytoskeleton</location>
    </subcellularLocation>
</comment>
<dbReference type="InterPro" id="IPR004953">
    <property type="entry name" value="EB1_C"/>
</dbReference>
<keyword evidence="4" id="KW-0206">Cytoskeleton</keyword>
<organism evidence="9 10">
    <name type="scientific">Ancylostoma ceylanicum</name>
    <dbReference type="NCBI Taxonomy" id="53326"/>
    <lineage>
        <taxon>Eukaryota</taxon>
        <taxon>Metazoa</taxon>
        <taxon>Ecdysozoa</taxon>
        <taxon>Nematoda</taxon>
        <taxon>Chromadorea</taxon>
        <taxon>Rhabditida</taxon>
        <taxon>Rhabditina</taxon>
        <taxon>Rhabditomorpha</taxon>
        <taxon>Strongyloidea</taxon>
        <taxon>Ancylostomatidae</taxon>
        <taxon>Ancylostomatinae</taxon>
        <taxon>Ancylostoma</taxon>
    </lineage>
</organism>
<dbReference type="InterPro" id="IPR027328">
    <property type="entry name" value="MAPRE"/>
</dbReference>
<gene>
    <name evidence="9" type="ORF">ANCCEY_14759</name>
</gene>
<evidence type="ECO:0000259" key="8">
    <source>
        <dbReference type="PROSITE" id="PS51230"/>
    </source>
</evidence>
<feature type="coiled-coil region" evidence="6">
    <location>
        <begin position="86"/>
        <end position="113"/>
    </location>
</feature>
<dbReference type="PROSITE" id="PS51230">
    <property type="entry name" value="EB1_C"/>
    <property type="match status" value="1"/>
</dbReference>
<evidence type="ECO:0000256" key="7">
    <source>
        <dbReference type="SAM" id="MobiDB-lite"/>
    </source>
</evidence>
<keyword evidence="2" id="KW-0963">Cytoplasm</keyword>
<dbReference type="AlphaFoldDB" id="A0A0D6L914"/>
<evidence type="ECO:0000313" key="9">
    <source>
        <dbReference type="EMBL" id="EPB66151.1"/>
    </source>
</evidence>
<evidence type="ECO:0000256" key="5">
    <source>
        <dbReference type="PROSITE-ProRule" id="PRU00576"/>
    </source>
</evidence>
<accession>A0A0D6L914</accession>
<evidence type="ECO:0000256" key="3">
    <source>
        <dbReference type="ARBA" id="ARBA00022701"/>
    </source>
</evidence>
<dbReference type="Pfam" id="PF03271">
    <property type="entry name" value="EB1"/>
    <property type="match status" value="1"/>
</dbReference>
<dbReference type="EMBL" id="KE126443">
    <property type="protein sequence ID" value="EPB66151.1"/>
    <property type="molecule type" value="Genomic_DNA"/>
</dbReference>
<feature type="compositionally biased region" description="Basic and acidic residues" evidence="7">
    <location>
        <begin position="1"/>
        <end position="14"/>
    </location>
</feature>